<evidence type="ECO:0000313" key="2">
    <source>
        <dbReference type="Proteomes" id="UP000663792"/>
    </source>
</evidence>
<dbReference type="RefSeq" id="WP_205261410.1">
    <property type="nucleotide sequence ID" value="NZ_JAERWK010000019.1"/>
</dbReference>
<dbReference type="EMBL" id="JAERWK010000019">
    <property type="protein sequence ID" value="MBM9468449.1"/>
    <property type="molecule type" value="Genomic_DNA"/>
</dbReference>
<name>A0A938YHW5_9ACTN</name>
<reference evidence="1" key="1">
    <citation type="submission" date="2021-01" db="EMBL/GenBank/DDBJ databases">
        <title>YIM 132084 draft genome.</title>
        <authorList>
            <person name="An D."/>
        </authorList>
    </citation>
    <scope>NUCLEOTIDE SEQUENCE</scope>
    <source>
        <strain evidence="1">YIM 132084</strain>
    </source>
</reference>
<sequence>MVMDWLFGRRAEDRAAEEETPAARAAEPDSPAALAAQLTVVNRSVNAAAGQLPAGASVTARRVTDVIDSVLSEAEIPVAAGVPGAQCGHRELDIHARVSLNGILRDYLPTTLRSFLALDPATRAAPRPTGGTAAQALQQQLEFLLGAAGEVLEAVQRNDANALEAQGHFLRSKFAGSELDL</sequence>
<protein>
    <submittedName>
        <fullName evidence="1">Uncharacterized protein</fullName>
    </submittedName>
</protein>
<keyword evidence="2" id="KW-1185">Reference proteome</keyword>
<comment type="caution">
    <text evidence="1">The sequence shown here is derived from an EMBL/GenBank/DDBJ whole genome shotgun (WGS) entry which is preliminary data.</text>
</comment>
<proteinExistence type="predicted"/>
<dbReference type="Proteomes" id="UP000663792">
    <property type="component" value="Unassembled WGS sequence"/>
</dbReference>
<evidence type="ECO:0000313" key="1">
    <source>
        <dbReference type="EMBL" id="MBM9468449.1"/>
    </source>
</evidence>
<organism evidence="1 2">
    <name type="scientific">Nakamurella leprariae</name>
    <dbReference type="NCBI Taxonomy" id="2803911"/>
    <lineage>
        <taxon>Bacteria</taxon>
        <taxon>Bacillati</taxon>
        <taxon>Actinomycetota</taxon>
        <taxon>Actinomycetes</taxon>
        <taxon>Nakamurellales</taxon>
        <taxon>Nakamurellaceae</taxon>
        <taxon>Nakamurella</taxon>
    </lineage>
</organism>
<gene>
    <name evidence="1" type="ORF">JL106_14285</name>
</gene>
<dbReference type="AlphaFoldDB" id="A0A938YHW5"/>
<accession>A0A938YHW5</accession>